<protein>
    <submittedName>
        <fullName evidence="2">Uncharacterized protein</fullName>
    </submittedName>
</protein>
<organism evidence="2 3">
    <name type="scientific">Channa argus</name>
    <name type="common">Northern snakehead</name>
    <name type="synonym">Ophicephalus argus</name>
    <dbReference type="NCBI Taxonomy" id="215402"/>
    <lineage>
        <taxon>Eukaryota</taxon>
        <taxon>Metazoa</taxon>
        <taxon>Chordata</taxon>
        <taxon>Craniata</taxon>
        <taxon>Vertebrata</taxon>
        <taxon>Euteleostomi</taxon>
        <taxon>Actinopterygii</taxon>
        <taxon>Neopterygii</taxon>
        <taxon>Teleostei</taxon>
        <taxon>Neoteleostei</taxon>
        <taxon>Acanthomorphata</taxon>
        <taxon>Anabantaria</taxon>
        <taxon>Anabantiformes</taxon>
        <taxon>Channoidei</taxon>
        <taxon>Channidae</taxon>
        <taxon>Channa</taxon>
    </lineage>
</organism>
<keyword evidence="3" id="KW-1185">Reference proteome</keyword>
<dbReference type="EMBL" id="CM015723">
    <property type="protein sequence ID" value="KAF3696698.1"/>
    <property type="molecule type" value="Genomic_DNA"/>
</dbReference>
<feature type="region of interest" description="Disordered" evidence="1">
    <location>
        <begin position="31"/>
        <end position="50"/>
    </location>
</feature>
<evidence type="ECO:0000256" key="1">
    <source>
        <dbReference type="SAM" id="MobiDB-lite"/>
    </source>
</evidence>
<evidence type="ECO:0000313" key="2">
    <source>
        <dbReference type="EMBL" id="KAF3696698.1"/>
    </source>
</evidence>
<reference evidence="3" key="2">
    <citation type="submission" date="2019-02" db="EMBL/GenBank/DDBJ databases">
        <title>Opniocepnalus argus Var Kimnra genome.</title>
        <authorList>
            <person name="Zhou C."/>
            <person name="Xiao S."/>
        </authorList>
    </citation>
    <scope>NUCLEOTIDE SEQUENCE [LARGE SCALE GENOMIC DNA]</scope>
</reference>
<sequence length="50" mass="5418">MGNLIDADKHTGVTGELKKLHGRDTKETNLCGAGVTGKENTHTHTHTYTQ</sequence>
<name>A0A6G1Q358_CHAAH</name>
<evidence type="ECO:0000313" key="3">
    <source>
        <dbReference type="Proteomes" id="UP000503349"/>
    </source>
</evidence>
<dbReference type="AlphaFoldDB" id="A0A6G1Q358"/>
<proteinExistence type="predicted"/>
<gene>
    <name evidence="2" type="ORF">EXN66_Car012376</name>
</gene>
<reference evidence="2 3" key="1">
    <citation type="submission" date="2019-02" db="EMBL/GenBank/DDBJ databases">
        <title>Opniocepnalus argus genome.</title>
        <authorList>
            <person name="Zhou C."/>
            <person name="Xiao S."/>
        </authorList>
    </citation>
    <scope>NUCLEOTIDE SEQUENCE [LARGE SCALE GENOMIC DNA]</scope>
    <source>
        <strain evidence="2">OARG1902GOOAL</strain>
        <tissue evidence="2">Muscle</tissue>
    </source>
</reference>
<dbReference type="Proteomes" id="UP000503349">
    <property type="component" value="Chromosome 12"/>
</dbReference>
<accession>A0A6G1Q358</accession>